<comment type="similarity">
    <text evidence="1">Belongs to the glycosyltransferase 34 family.</text>
</comment>
<dbReference type="GO" id="GO:0006487">
    <property type="term" value="P:protein N-linked glycosylation"/>
    <property type="evidence" value="ECO:0007669"/>
    <property type="project" value="TreeGrafter"/>
</dbReference>
<dbReference type="PANTHER" id="PTHR31306:SF8">
    <property type="entry name" value="GLYCOSYLTRANSFERASE FAMILY 34 PROTEIN"/>
    <property type="match status" value="1"/>
</dbReference>
<dbReference type="PANTHER" id="PTHR31306">
    <property type="entry name" value="ALPHA-1,6-MANNOSYLTRANSFERASE MNN11-RELATED"/>
    <property type="match status" value="1"/>
</dbReference>
<keyword evidence="2" id="KW-0328">Glycosyltransferase</keyword>
<dbReference type="Proteomes" id="UP000800092">
    <property type="component" value="Unassembled WGS sequence"/>
</dbReference>
<dbReference type="GO" id="GO:0000139">
    <property type="term" value="C:Golgi membrane"/>
    <property type="evidence" value="ECO:0007669"/>
    <property type="project" value="TreeGrafter"/>
</dbReference>
<evidence type="ECO:0000256" key="5">
    <source>
        <dbReference type="SAM" id="SignalP"/>
    </source>
</evidence>
<dbReference type="InterPro" id="IPR029044">
    <property type="entry name" value="Nucleotide-diphossugar_trans"/>
</dbReference>
<keyword evidence="5" id="KW-0732">Signal</keyword>
<keyword evidence="3 6" id="KW-0808">Transferase</keyword>
<evidence type="ECO:0000256" key="2">
    <source>
        <dbReference type="ARBA" id="ARBA00022676"/>
    </source>
</evidence>
<keyword evidence="7" id="KW-1185">Reference proteome</keyword>
<dbReference type="OrthoDB" id="407658at2759"/>
<proteinExistence type="inferred from homology"/>
<dbReference type="AlphaFoldDB" id="A0A6A6GZS7"/>
<evidence type="ECO:0000313" key="7">
    <source>
        <dbReference type="Proteomes" id="UP000800092"/>
    </source>
</evidence>
<name>A0A6A6GZS7_VIRVR</name>
<evidence type="ECO:0000256" key="3">
    <source>
        <dbReference type="ARBA" id="ARBA00022679"/>
    </source>
</evidence>
<gene>
    <name evidence="6" type="ORF">EV356DRAFT_452869</name>
</gene>
<evidence type="ECO:0000256" key="1">
    <source>
        <dbReference type="ARBA" id="ARBA00005664"/>
    </source>
</evidence>
<accession>A0A6A6GZS7</accession>
<dbReference type="Gene3D" id="3.90.550.10">
    <property type="entry name" value="Spore Coat Polysaccharide Biosynthesis Protein SpsA, Chain A"/>
    <property type="match status" value="1"/>
</dbReference>
<dbReference type="EMBL" id="ML991833">
    <property type="protein sequence ID" value="KAF2231000.1"/>
    <property type="molecule type" value="Genomic_DNA"/>
</dbReference>
<sequence>MRIRNAILTILTIIAAFVLVHRYTGQHTAIAPQSGSPRIAKVTALYGHPHPLYERAIRTHKKHNQKHGYHQYVLDRQLTNGYWNKFAYLLHLVIQELAKPESQRIEWFFWTDPNVIILNPNIPLSIFLPPSDLTDINLLATKDRSGLNPSSFFLRVDEDSMRLLVSILSQPALDPEETSKAYAKDQELFQKVAQSDEYKPMMLYTPRPWFNAEQKRAHADDDPDDFAGVFEGGYGALLVNFPRLNGDRWQSMAGYLDKVERSSNPYSVALRDTAYVANTTHFWQRVHGARDLLWETDDLLRPVGEWPEKYPGINYARNKVIDMLAAEADQEDVLNEAVKGLQGEYERVKAEEMKSRDEYKVWRAEMTQHEIELTKEMEGDLKKEKEQRMKLKKA</sequence>
<protein>
    <submittedName>
        <fullName evidence="6">Glycosyltransferase family 34 protein</fullName>
    </submittedName>
</protein>
<reference evidence="6" key="1">
    <citation type="journal article" date="2020" name="Stud. Mycol.">
        <title>101 Dothideomycetes genomes: a test case for predicting lifestyles and emergence of pathogens.</title>
        <authorList>
            <person name="Haridas S."/>
            <person name="Albert R."/>
            <person name="Binder M."/>
            <person name="Bloem J."/>
            <person name="Labutti K."/>
            <person name="Salamov A."/>
            <person name="Andreopoulos B."/>
            <person name="Baker S."/>
            <person name="Barry K."/>
            <person name="Bills G."/>
            <person name="Bluhm B."/>
            <person name="Cannon C."/>
            <person name="Castanera R."/>
            <person name="Culley D."/>
            <person name="Daum C."/>
            <person name="Ezra D."/>
            <person name="Gonzalez J."/>
            <person name="Henrissat B."/>
            <person name="Kuo A."/>
            <person name="Liang C."/>
            <person name="Lipzen A."/>
            <person name="Lutzoni F."/>
            <person name="Magnuson J."/>
            <person name="Mondo S."/>
            <person name="Nolan M."/>
            <person name="Ohm R."/>
            <person name="Pangilinan J."/>
            <person name="Park H.-J."/>
            <person name="Ramirez L."/>
            <person name="Alfaro M."/>
            <person name="Sun H."/>
            <person name="Tritt A."/>
            <person name="Yoshinaga Y."/>
            <person name="Zwiers L.-H."/>
            <person name="Turgeon B."/>
            <person name="Goodwin S."/>
            <person name="Spatafora J."/>
            <person name="Crous P."/>
            <person name="Grigoriev I."/>
        </authorList>
    </citation>
    <scope>NUCLEOTIDE SEQUENCE</scope>
    <source>
        <strain evidence="6">Tuck. ex Michener</strain>
    </source>
</reference>
<feature type="coiled-coil region" evidence="4">
    <location>
        <begin position="331"/>
        <end position="394"/>
    </location>
</feature>
<evidence type="ECO:0000313" key="6">
    <source>
        <dbReference type="EMBL" id="KAF2231000.1"/>
    </source>
</evidence>
<keyword evidence="4" id="KW-0175">Coiled coil</keyword>
<dbReference type="InterPro" id="IPR008630">
    <property type="entry name" value="Glyco_trans_34"/>
</dbReference>
<organism evidence="6 7">
    <name type="scientific">Viridothelium virens</name>
    <name type="common">Speckled blister lichen</name>
    <name type="synonym">Trypethelium virens</name>
    <dbReference type="NCBI Taxonomy" id="1048519"/>
    <lineage>
        <taxon>Eukaryota</taxon>
        <taxon>Fungi</taxon>
        <taxon>Dikarya</taxon>
        <taxon>Ascomycota</taxon>
        <taxon>Pezizomycotina</taxon>
        <taxon>Dothideomycetes</taxon>
        <taxon>Dothideomycetes incertae sedis</taxon>
        <taxon>Trypetheliales</taxon>
        <taxon>Trypetheliaceae</taxon>
        <taxon>Viridothelium</taxon>
    </lineage>
</organism>
<feature type="chain" id="PRO_5025601105" evidence="5">
    <location>
        <begin position="26"/>
        <end position="394"/>
    </location>
</feature>
<feature type="signal peptide" evidence="5">
    <location>
        <begin position="1"/>
        <end position="25"/>
    </location>
</feature>
<dbReference type="GO" id="GO:0016757">
    <property type="term" value="F:glycosyltransferase activity"/>
    <property type="evidence" value="ECO:0007669"/>
    <property type="project" value="UniProtKB-KW"/>
</dbReference>
<evidence type="ECO:0000256" key="4">
    <source>
        <dbReference type="SAM" id="Coils"/>
    </source>
</evidence>